<sequence>MQYKLPILRNGKYAVVSVNFGISEINPYDAELVMQTGSYRLADSLDRGVATAGFTGN</sequence>
<name>A0A8S5QJ47_9CAUD</name>
<protein>
    <submittedName>
        <fullName evidence="1">Uncharacterized protein</fullName>
    </submittedName>
</protein>
<proteinExistence type="predicted"/>
<accession>A0A8S5QJ47</accession>
<evidence type="ECO:0000313" key="1">
    <source>
        <dbReference type="EMBL" id="DAE19034.1"/>
    </source>
</evidence>
<dbReference type="EMBL" id="BK015666">
    <property type="protein sequence ID" value="DAE19034.1"/>
    <property type="molecule type" value="Genomic_DNA"/>
</dbReference>
<reference evidence="1" key="1">
    <citation type="journal article" date="2021" name="Proc. Natl. Acad. Sci. U.S.A.">
        <title>A Catalog of Tens of Thousands of Viruses from Human Metagenomes Reveals Hidden Associations with Chronic Diseases.</title>
        <authorList>
            <person name="Tisza M.J."/>
            <person name="Buck C.B."/>
        </authorList>
    </citation>
    <scope>NUCLEOTIDE SEQUENCE</scope>
    <source>
        <strain evidence="1">CtiOl67</strain>
    </source>
</reference>
<organism evidence="1">
    <name type="scientific">Siphoviridae sp. ctiOl67</name>
    <dbReference type="NCBI Taxonomy" id="2825622"/>
    <lineage>
        <taxon>Viruses</taxon>
        <taxon>Duplodnaviria</taxon>
        <taxon>Heunggongvirae</taxon>
        <taxon>Uroviricota</taxon>
        <taxon>Caudoviricetes</taxon>
    </lineage>
</organism>